<dbReference type="Gene3D" id="1.10.10.10">
    <property type="entry name" value="Winged helix-like DNA-binding domain superfamily/Winged helix DNA-binding domain"/>
    <property type="match status" value="1"/>
</dbReference>
<keyword evidence="3" id="KW-1185">Reference proteome</keyword>
<organism evidence="2 3">
    <name type="scientific">Dictyobacter kobayashii</name>
    <dbReference type="NCBI Taxonomy" id="2014872"/>
    <lineage>
        <taxon>Bacteria</taxon>
        <taxon>Bacillati</taxon>
        <taxon>Chloroflexota</taxon>
        <taxon>Ktedonobacteria</taxon>
        <taxon>Ktedonobacterales</taxon>
        <taxon>Dictyobacteraceae</taxon>
        <taxon>Dictyobacter</taxon>
    </lineage>
</organism>
<dbReference type="InterPro" id="IPR036388">
    <property type="entry name" value="WH-like_DNA-bd_sf"/>
</dbReference>
<dbReference type="InterPro" id="IPR005158">
    <property type="entry name" value="BTAD"/>
</dbReference>
<gene>
    <name evidence="2" type="ORF">KDK_76260</name>
</gene>
<dbReference type="AlphaFoldDB" id="A0A402AXJ9"/>
<dbReference type="InterPro" id="IPR051677">
    <property type="entry name" value="AfsR-DnrI-RedD_regulator"/>
</dbReference>
<dbReference type="GO" id="GO:0003677">
    <property type="term" value="F:DNA binding"/>
    <property type="evidence" value="ECO:0007669"/>
    <property type="project" value="InterPro"/>
</dbReference>
<dbReference type="PANTHER" id="PTHR35807">
    <property type="entry name" value="TRANSCRIPTIONAL REGULATOR REDD-RELATED"/>
    <property type="match status" value="1"/>
</dbReference>
<dbReference type="SUPFAM" id="SSF46894">
    <property type="entry name" value="C-terminal effector domain of the bipartite response regulators"/>
    <property type="match status" value="1"/>
</dbReference>
<comment type="caution">
    <text evidence="2">The sequence shown here is derived from an EMBL/GenBank/DDBJ whole genome shotgun (WGS) entry which is preliminary data.</text>
</comment>
<dbReference type="SUPFAM" id="SSF48452">
    <property type="entry name" value="TPR-like"/>
    <property type="match status" value="1"/>
</dbReference>
<proteinExistence type="predicted"/>
<dbReference type="EMBL" id="BIFS01000002">
    <property type="protein sequence ID" value="GCE23826.1"/>
    <property type="molecule type" value="Genomic_DNA"/>
</dbReference>
<dbReference type="Pfam" id="PF03704">
    <property type="entry name" value="BTAD"/>
    <property type="match status" value="1"/>
</dbReference>
<sequence>MSDLKIALLGTPNVEHLGHRLAFHDRKTLALLIYLATEPGIHHRQKLARLLWSERDAAHGRTALRVALLHLRQALEEGMSPQHESHLLINYDTLGLNLNSSIELDLHLFEAAWNLIQQLPAPEAMQGEARRTVIAHLQQAVALYRGGFLEDFVLRDAVDFDHWVGVQRQSWFTRIEQVLDWLSQLQHAEGQIEQAIETAERWRTCDPLNEAVYLRLMQLHFSLGNRVAALKSYETCQQILHTELAVRPSSKLQALADIIRNTSPVSR</sequence>
<feature type="domain" description="Bacterial transcriptional activator" evidence="1">
    <location>
        <begin position="104"/>
        <end position="260"/>
    </location>
</feature>
<accession>A0A402AXJ9</accession>
<dbReference type="InterPro" id="IPR011990">
    <property type="entry name" value="TPR-like_helical_dom_sf"/>
</dbReference>
<dbReference type="GO" id="GO:0006355">
    <property type="term" value="P:regulation of DNA-templated transcription"/>
    <property type="evidence" value="ECO:0007669"/>
    <property type="project" value="InterPro"/>
</dbReference>
<protein>
    <recommendedName>
        <fullName evidence="1">Bacterial transcriptional activator domain-containing protein</fullName>
    </recommendedName>
</protein>
<dbReference type="RefSeq" id="WP_161977971.1">
    <property type="nucleotide sequence ID" value="NZ_BIFS01000002.1"/>
</dbReference>
<dbReference type="InterPro" id="IPR016032">
    <property type="entry name" value="Sig_transdc_resp-reg_C-effctor"/>
</dbReference>
<dbReference type="Gene3D" id="1.25.40.10">
    <property type="entry name" value="Tetratricopeptide repeat domain"/>
    <property type="match status" value="1"/>
</dbReference>
<evidence type="ECO:0000259" key="1">
    <source>
        <dbReference type="SMART" id="SM01043"/>
    </source>
</evidence>
<evidence type="ECO:0000313" key="2">
    <source>
        <dbReference type="EMBL" id="GCE23826.1"/>
    </source>
</evidence>
<reference evidence="3" key="1">
    <citation type="submission" date="2018-12" db="EMBL/GenBank/DDBJ databases">
        <title>Tengunoibacter tsumagoiensis gen. nov., sp. nov., Dictyobacter kobayashii sp. nov., D. alpinus sp. nov., and D. joshuensis sp. nov. and description of Dictyobacteraceae fam. nov. within the order Ktedonobacterales isolated from Tengu-no-mugimeshi.</title>
        <authorList>
            <person name="Wang C.M."/>
            <person name="Zheng Y."/>
            <person name="Sakai Y."/>
            <person name="Toyoda A."/>
            <person name="Minakuchi Y."/>
            <person name="Abe K."/>
            <person name="Yokota A."/>
            <person name="Yabe S."/>
        </authorList>
    </citation>
    <scope>NUCLEOTIDE SEQUENCE [LARGE SCALE GENOMIC DNA]</scope>
    <source>
        <strain evidence="3">Uno11</strain>
    </source>
</reference>
<name>A0A402AXJ9_9CHLR</name>
<evidence type="ECO:0000313" key="3">
    <source>
        <dbReference type="Proteomes" id="UP000287188"/>
    </source>
</evidence>
<dbReference type="Proteomes" id="UP000287188">
    <property type="component" value="Unassembled WGS sequence"/>
</dbReference>
<dbReference type="SMART" id="SM01043">
    <property type="entry name" value="BTAD"/>
    <property type="match status" value="1"/>
</dbReference>